<gene>
    <name evidence="2" type="ORF">QJU93_04755</name>
</gene>
<feature type="transmembrane region" description="Helical" evidence="1">
    <location>
        <begin position="12"/>
        <end position="33"/>
    </location>
</feature>
<keyword evidence="1" id="KW-0812">Transmembrane</keyword>
<reference evidence="2" key="1">
    <citation type="journal article" date="2023" name="Front. Microbiol.">
        <title>Phylogeography and host specificity of Pasteurellaceae pathogenic to sea-farmed fish in the north-east Atlantic.</title>
        <authorList>
            <person name="Gulla S."/>
            <person name="Colquhoun D.J."/>
            <person name="Olsen A.B."/>
            <person name="Spilsberg B."/>
            <person name="Lagesen K."/>
            <person name="Aakesson C.P."/>
            <person name="Strom S."/>
            <person name="Manji F."/>
            <person name="Birkbeck T.H."/>
            <person name="Nilsen H.K."/>
        </authorList>
    </citation>
    <scope>NUCLEOTIDE SEQUENCE</scope>
    <source>
        <strain evidence="2">TW16_20</strain>
    </source>
</reference>
<name>A0AAJ6N9H4_9PAST</name>
<feature type="transmembrane region" description="Helical" evidence="1">
    <location>
        <begin position="45"/>
        <end position="62"/>
    </location>
</feature>
<dbReference type="AlphaFoldDB" id="A0AAJ6N9H4"/>
<comment type="caution">
    <text evidence="2">The sequence shown here is derived from an EMBL/GenBank/DDBJ whole genome shotgun (WGS) entry which is preliminary data.</text>
</comment>
<accession>A0AAJ6N9H4</accession>
<evidence type="ECO:0000256" key="1">
    <source>
        <dbReference type="SAM" id="Phobius"/>
    </source>
</evidence>
<dbReference type="RefSeq" id="WP_306374138.1">
    <property type="nucleotide sequence ID" value="NZ_JASAYK010000003.1"/>
</dbReference>
<sequence>MKDMMDTLTWITKYLAIGAGVPFLILYMLGIFASDNVWAWKGWPYVIIFFISQGVYFMYLVYKAIGEYRQENTTQKQTEETTLKLIK</sequence>
<evidence type="ECO:0000313" key="2">
    <source>
        <dbReference type="EMBL" id="MDP8172661.1"/>
    </source>
</evidence>
<dbReference type="EMBL" id="JASAYQ010000006">
    <property type="protein sequence ID" value="MDP8172661.1"/>
    <property type="molecule type" value="Genomic_DNA"/>
</dbReference>
<keyword evidence="1" id="KW-0472">Membrane</keyword>
<dbReference type="Proteomes" id="UP001236239">
    <property type="component" value="Unassembled WGS sequence"/>
</dbReference>
<protein>
    <submittedName>
        <fullName evidence="2">Uncharacterized protein</fullName>
    </submittedName>
</protein>
<proteinExistence type="predicted"/>
<keyword evidence="1" id="KW-1133">Transmembrane helix</keyword>
<organism evidence="2 3">
    <name type="scientific">Phocoenobacter skyensis</name>
    <dbReference type="NCBI Taxonomy" id="97481"/>
    <lineage>
        <taxon>Bacteria</taxon>
        <taxon>Pseudomonadati</taxon>
        <taxon>Pseudomonadota</taxon>
        <taxon>Gammaproteobacteria</taxon>
        <taxon>Pasteurellales</taxon>
        <taxon>Pasteurellaceae</taxon>
        <taxon>Phocoenobacter</taxon>
    </lineage>
</organism>
<evidence type="ECO:0000313" key="3">
    <source>
        <dbReference type="Proteomes" id="UP001236239"/>
    </source>
</evidence>